<evidence type="ECO:0000256" key="2">
    <source>
        <dbReference type="ARBA" id="ARBA00008335"/>
    </source>
</evidence>
<dbReference type="PANTHER" id="PTHR23502">
    <property type="entry name" value="MAJOR FACILITATOR SUPERFAMILY"/>
    <property type="match status" value="1"/>
</dbReference>
<feature type="transmembrane region" description="Helical" evidence="6">
    <location>
        <begin position="255"/>
        <end position="274"/>
    </location>
</feature>
<sequence>MSVLISFAENDSENPFKWSRTKKLFIVTIGIVAILNSTLDSSLPSGAIKLIAKDFEVTQDIQLVLPISVYLVGYILGPLFFSPLSERYGRRLVLVPTFVLFTAFTGACAGARNWASFLVFRLICGINASSSIAITSGIYADIFEDPVVRGRAIAFYISATAFGPQFAPVISGALSSVGWRWTFWVALVIAAVSLVPIVFLPETYKPVILRRKARRLRSLNPDCHVYAPIEMGKQDLQEMVTITLARPIRMFCTEIIVFLSSVYLAFISGVYFLLFEAYPIIYQDIYGMGLVSTGLAFVPIAVGCIVAFLISLAWDRFFRNAHAQGRSFTTVREYKRLPLACIGAPLCVVSVFWMGWSSSPRVHWIVPMLAGALFGAGFVLIFMALLNYMTDAFPEFAASASAAASCTRSVFGALLPLAAPRMYANLGIDLGMTVLGFVSLILSLVPFGLLWLGKQGRL</sequence>
<evidence type="ECO:0000256" key="1">
    <source>
        <dbReference type="ARBA" id="ARBA00004141"/>
    </source>
</evidence>
<dbReference type="InterPro" id="IPR036259">
    <property type="entry name" value="MFS_trans_sf"/>
</dbReference>
<comment type="subcellular location">
    <subcellularLocation>
        <location evidence="1">Membrane</location>
        <topology evidence="1">Multi-pass membrane protein</topology>
    </subcellularLocation>
</comment>
<evidence type="ECO:0000256" key="5">
    <source>
        <dbReference type="ARBA" id="ARBA00023136"/>
    </source>
</evidence>
<feature type="transmembrane region" description="Helical" evidence="6">
    <location>
        <begin position="93"/>
        <end position="112"/>
    </location>
</feature>
<dbReference type="GeneID" id="63919510"/>
<dbReference type="SUPFAM" id="SSF103473">
    <property type="entry name" value="MFS general substrate transporter"/>
    <property type="match status" value="1"/>
</dbReference>
<feature type="transmembrane region" description="Helical" evidence="6">
    <location>
        <begin position="430"/>
        <end position="452"/>
    </location>
</feature>
<dbReference type="RefSeq" id="XP_040881109.1">
    <property type="nucleotide sequence ID" value="XM_041026137.1"/>
</dbReference>
<keyword evidence="4 6" id="KW-1133">Transmembrane helix</keyword>
<dbReference type="InterPro" id="IPR020846">
    <property type="entry name" value="MFS_dom"/>
</dbReference>
<dbReference type="Gene3D" id="1.20.1250.20">
    <property type="entry name" value="MFS general substrate transporter like domains"/>
    <property type="match status" value="1"/>
</dbReference>
<dbReference type="HOGENOM" id="CLU_008455_11_2_1"/>
<protein>
    <submittedName>
        <fullName evidence="8">MFS general substrate transporter</fullName>
    </submittedName>
</protein>
<accession>A0A074WNN4</accession>
<feature type="transmembrane region" description="Helical" evidence="6">
    <location>
        <begin position="152"/>
        <end position="175"/>
    </location>
</feature>
<evidence type="ECO:0000256" key="4">
    <source>
        <dbReference type="ARBA" id="ARBA00022989"/>
    </source>
</evidence>
<feature type="transmembrane region" description="Helical" evidence="6">
    <location>
        <begin position="24"/>
        <end position="43"/>
    </location>
</feature>
<name>A0A074WNN4_AURM1</name>
<dbReference type="Pfam" id="PF07690">
    <property type="entry name" value="MFS_1"/>
    <property type="match status" value="1"/>
</dbReference>
<dbReference type="EMBL" id="KL584829">
    <property type="protein sequence ID" value="KEQ64086.1"/>
    <property type="molecule type" value="Genomic_DNA"/>
</dbReference>
<feature type="domain" description="Major facilitator superfamily (MFS) profile" evidence="7">
    <location>
        <begin position="26"/>
        <end position="454"/>
    </location>
</feature>
<dbReference type="GO" id="GO:0022857">
    <property type="term" value="F:transmembrane transporter activity"/>
    <property type="evidence" value="ECO:0007669"/>
    <property type="project" value="InterPro"/>
</dbReference>
<keyword evidence="9" id="KW-1185">Reference proteome</keyword>
<keyword evidence="3 6" id="KW-0812">Transmembrane</keyword>
<feature type="transmembrane region" description="Helical" evidence="6">
    <location>
        <begin position="398"/>
        <end position="418"/>
    </location>
</feature>
<dbReference type="GO" id="GO:0005886">
    <property type="term" value="C:plasma membrane"/>
    <property type="evidence" value="ECO:0007669"/>
    <property type="project" value="TreeGrafter"/>
</dbReference>
<dbReference type="PROSITE" id="PS50850">
    <property type="entry name" value="MFS"/>
    <property type="match status" value="1"/>
</dbReference>
<dbReference type="FunFam" id="1.20.1250.20:FF:000082">
    <property type="entry name" value="MFS multidrug transporter, putative"/>
    <property type="match status" value="1"/>
</dbReference>
<feature type="transmembrane region" description="Helical" evidence="6">
    <location>
        <begin position="181"/>
        <end position="201"/>
    </location>
</feature>
<evidence type="ECO:0000259" key="7">
    <source>
        <dbReference type="PROSITE" id="PS50850"/>
    </source>
</evidence>
<feature type="transmembrane region" description="Helical" evidence="6">
    <location>
        <begin position="118"/>
        <end position="140"/>
    </location>
</feature>
<dbReference type="AlphaFoldDB" id="A0A074WNN4"/>
<reference evidence="8 9" key="1">
    <citation type="journal article" date="2014" name="BMC Genomics">
        <title>Genome sequencing of four Aureobasidium pullulans varieties: biotechnological potential, stress tolerance, and description of new species.</title>
        <authorList>
            <person name="Gostin Ar C."/>
            <person name="Ohm R.A."/>
            <person name="Kogej T."/>
            <person name="Sonjak S."/>
            <person name="Turk M."/>
            <person name="Zajc J."/>
            <person name="Zalar P."/>
            <person name="Grube M."/>
            <person name="Sun H."/>
            <person name="Han J."/>
            <person name="Sharma A."/>
            <person name="Chiniquy J."/>
            <person name="Ngan C.Y."/>
            <person name="Lipzen A."/>
            <person name="Barry K."/>
            <person name="Grigoriev I.V."/>
            <person name="Gunde-Cimerman N."/>
        </authorList>
    </citation>
    <scope>NUCLEOTIDE SEQUENCE [LARGE SCALE GENOMIC DNA]</scope>
    <source>
        <strain evidence="8 9">CBS 110374</strain>
    </source>
</reference>
<evidence type="ECO:0000313" key="8">
    <source>
        <dbReference type="EMBL" id="KEQ64086.1"/>
    </source>
</evidence>
<dbReference type="InterPro" id="IPR011701">
    <property type="entry name" value="MFS"/>
</dbReference>
<feature type="transmembrane region" description="Helical" evidence="6">
    <location>
        <begin position="362"/>
        <end position="386"/>
    </location>
</feature>
<comment type="similarity">
    <text evidence="2">Belongs to the major facilitator superfamily.</text>
</comment>
<keyword evidence="5 6" id="KW-0472">Membrane</keyword>
<feature type="transmembrane region" description="Helical" evidence="6">
    <location>
        <begin position="294"/>
        <end position="317"/>
    </location>
</feature>
<feature type="transmembrane region" description="Helical" evidence="6">
    <location>
        <begin position="63"/>
        <end position="81"/>
    </location>
</feature>
<evidence type="ECO:0000256" key="3">
    <source>
        <dbReference type="ARBA" id="ARBA00022692"/>
    </source>
</evidence>
<organism evidence="8 9">
    <name type="scientific">Aureobasidium melanogenum (strain CBS 110374)</name>
    <name type="common">Aureobasidium pullulans var. melanogenum</name>
    <dbReference type="NCBI Taxonomy" id="1043003"/>
    <lineage>
        <taxon>Eukaryota</taxon>
        <taxon>Fungi</taxon>
        <taxon>Dikarya</taxon>
        <taxon>Ascomycota</taxon>
        <taxon>Pezizomycotina</taxon>
        <taxon>Dothideomycetes</taxon>
        <taxon>Dothideomycetidae</taxon>
        <taxon>Dothideales</taxon>
        <taxon>Saccotheciaceae</taxon>
        <taxon>Aureobasidium</taxon>
    </lineage>
</organism>
<gene>
    <name evidence="8" type="ORF">M437DRAFT_73937</name>
</gene>
<dbReference type="PANTHER" id="PTHR23502:SF74">
    <property type="entry name" value="MAJOR FACILITATOR SUPERFAMILY (MFS) PROFILE DOMAIN-CONTAINING PROTEIN"/>
    <property type="match status" value="1"/>
</dbReference>
<evidence type="ECO:0000313" key="9">
    <source>
        <dbReference type="Proteomes" id="UP000030672"/>
    </source>
</evidence>
<evidence type="ECO:0000256" key="6">
    <source>
        <dbReference type="SAM" id="Phobius"/>
    </source>
</evidence>
<feature type="transmembrane region" description="Helical" evidence="6">
    <location>
        <begin position="337"/>
        <end position="356"/>
    </location>
</feature>
<proteinExistence type="inferred from homology"/>
<dbReference type="STRING" id="1043003.A0A074WNN4"/>
<dbReference type="Proteomes" id="UP000030672">
    <property type="component" value="Unassembled WGS sequence"/>
</dbReference>